<feature type="compositionally biased region" description="Acidic residues" evidence="1">
    <location>
        <begin position="1"/>
        <end position="11"/>
    </location>
</feature>
<feature type="region of interest" description="Disordered" evidence="1">
    <location>
        <begin position="1"/>
        <end position="40"/>
    </location>
</feature>
<feature type="transmembrane region" description="Helical" evidence="2">
    <location>
        <begin position="91"/>
        <end position="118"/>
    </location>
</feature>
<keyword evidence="2" id="KW-1133">Transmembrane helix</keyword>
<organism evidence="3 4">
    <name type="scientific">Anopheles farauti</name>
    <dbReference type="NCBI Taxonomy" id="69004"/>
    <lineage>
        <taxon>Eukaryota</taxon>
        <taxon>Metazoa</taxon>
        <taxon>Ecdysozoa</taxon>
        <taxon>Arthropoda</taxon>
        <taxon>Hexapoda</taxon>
        <taxon>Insecta</taxon>
        <taxon>Pterygota</taxon>
        <taxon>Neoptera</taxon>
        <taxon>Endopterygota</taxon>
        <taxon>Diptera</taxon>
        <taxon>Nematocera</taxon>
        <taxon>Culicoidea</taxon>
        <taxon>Culicidae</taxon>
        <taxon>Anophelinae</taxon>
        <taxon>Anopheles</taxon>
    </lineage>
</organism>
<keyword evidence="4" id="KW-1185">Reference proteome</keyword>
<dbReference type="EnsemblMetazoa" id="AFAF019933-RA">
    <property type="protein sequence ID" value="AFAF019933-PA"/>
    <property type="gene ID" value="AFAF019933"/>
</dbReference>
<accession>A0A182QZE8</accession>
<evidence type="ECO:0000256" key="2">
    <source>
        <dbReference type="SAM" id="Phobius"/>
    </source>
</evidence>
<feature type="transmembrane region" description="Helical" evidence="2">
    <location>
        <begin position="46"/>
        <end position="71"/>
    </location>
</feature>
<evidence type="ECO:0000313" key="3">
    <source>
        <dbReference type="EnsemblMetazoa" id="AFAF019933-PA"/>
    </source>
</evidence>
<protein>
    <submittedName>
        <fullName evidence="3">Uncharacterized protein</fullName>
    </submittedName>
</protein>
<dbReference type="EMBL" id="AXCN02002036">
    <property type="status" value="NOT_ANNOTATED_CDS"/>
    <property type="molecule type" value="Genomic_DNA"/>
</dbReference>
<keyword evidence="2" id="KW-0472">Membrane</keyword>
<reference evidence="3" key="2">
    <citation type="submission" date="2020-05" db="UniProtKB">
        <authorList>
            <consortium name="EnsemblMetazoa"/>
        </authorList>
    </citation>
    <scope>IDENTIFICATION</scope>
    <source>
        <strain evidence="3">FAR1</strain>
    </source>
</reference>
<evidence type="ECO:0000313" key="4">
    <source>
        <dbReference type="Proteomes" id="UP000075886"/>
    </source>
</evidence>
<reference evidence="4" key="1">
    <citation type="submission" date="2014-01" db="EMBL/GenBank/DDBJ databases">
        <title>The Genome Sequence of Anopheles farauti FAR1 (V2).</title>
        <authorList>
            <consortium name="The Broad Institute Genomics Platform"/>
            <person name="Neafsey D.E."/>
            <person name="Besansky N."/>
            <person name="Howell P."/>
            <person name="Walton C."/>
            <person name="Young S.K."/>
            <person name="Zeng Q."/>
            <person name="Gargeya S."/>
            <person name="Fitzgerald M."/>
            <person name="Haas B."/>
            <person name="Abouelleil A."/>
            <person name="Allen A.W."/>
            <person name="Alvarado L."/>
            <person name="Arachchi H.M."/>
            <person name="Berlin A.M."/>
            <person name="Chapman S.B."/>
            <person name="Gainer-Dewar J."/>
            <person name="Goldberg J."/>
            <person name="Griggs A."/>
            <person name="Gujja S."/>
            <person name="Hansen M."/>
            <person name="Howarth C."/>
            <person name="Imamovic A."/>
            <person name="Ireland A."/>
            <person name="Larimer J."/>
            <person name="McCowan C."/>
            <person name="Murphy C."/>
            <person name="Pearson M."/>
            <person name="Poon T.W."/>
            <person name="Priest M."/>
            <person name="Roberts A."/>
            <person name="Saif S."/>
            <person name="Shea T."/>
            <person name="Sisk P."/>
            <person name="Sykes S."/>
            <person name="Wortman J."/>
            <person name="Nusbaum C."/>
            <person name="Birren B."/>
        </authorList>
    </citation>
    <scope>NUCLEOTIDE SEQUENCE [LARGE SCALE GENOMIC DNA]</scope>
    <source>
        <strain evidence="4">FAR1</strain>
    </source>
</reference>
<sequence length="152" mass="15973">MDPEEFGDDDQLTIAGGSGLKRRRESFGSTDDGDVDHRAATGDGPLAVSVVAVALLIISTAAVPVGSGAFVTGTPVHSSPSESQPLPEEDAMLAAQDAATLLVAIFVFSNSCFTFASFSSSSSSQMRPVADRFLQHLDVEDLHLEFAVVRCR</sequence>
<evidence type="ECO:0000256" key="1">
    <source>
        <dbReference type="SAM" id="MobiDB-lite"/>
    </source>
</evidence>
<dbReference type="VEuPathDB" id="VectorBase:AFAF019933"/>
<dbReference type="Proteomes" id="UP000075886">
    <property type="component" value="Unassembled WGS sequence"/>
</dbReference>
<proteinExistence type="predicted"/>
<dbReference type="AlphaFoldDB" id="A0A182QZE8"/>
<keyword evidence="2" id="KW-0812">Transmembrane</keyword>
<name>A0A182QZE8_9DIPT</name>